<name>A0A951UUP5_9CYAN</name>
<gene>
    <name evidence="1" type="ORF">KME60_11925</name>
</gene>
<sequence>MQGEKGLRQRELCDKLGLDYRSVAANAKSQKISTHDYIQRETGWILVNELYYPPNRNKYRDIRKSYQNQV</sequence>
<protein>
    <submittedName>
        <fullName evidence="1">Uncharacterized protein</fullName>
    </submittedName>
</protein>
<proteinExistence type="predicted"/>
<dbReference type="Proteomes" id="UP000729701">
    <property type="component" value="Unassembled WGS sequence"/>
</dbReference>
<reference evidence="1" key="2">
    <citation type="journal article" date="2022" name="Microbiol. Resour. Announc.">
        <title>Metagenome Sequencing to Explore Phylogenomics of Terrestrial Cyanobacteria.</title>
        <authorList>
            <person name="Ward R.D."/>
            <person name="Stajich J.E."/>
            <person name="Johansen J.R."/>
            <person name="Huntemann M."/>
            <person name="Clum A."/>
            <person name="Foster B."/>
            <person name="Foster B."/>
            <person name="Roux S."/>
            <person name="Palaniappan K."/>
            <person name="Varghese N."/>
            <person name="Mukherjee S."/>
            <person name="Reddy T.B.K."/>
            <person name="Daum C."/>
            <person name="Copeland A."/>
            <person name="Chen I.A."/>
            <person name="Ivanova N.N."/>
            <person name="Kyrpides N.C."/>
            <person name="Shapiro N."/>
            <person name="Eloe-Fadrosh E.A."/>
            <person name="Pietrasiak N."/>
        </authorList>
    </citation>
    <scope>NUCLEOTIDE SEQUENCE</scope>
    <source>
        <strain evidence="1">GSE-NOS-MK-12-04C</strain>
    </source>
</reference>
<reference evidence="1" key="1">
    <citation type="submission" date="2021-05" db="EMBL/GenBank/DDBJ databases">
        <authorList>
            <person name="Pietrasiak N."/>
            <person name="Ward R."/>
            <person name="Stajich J.E."/>
            <person name="Kurbessoian T."/>
        </authorList>
    </citation>
    <scope>NUCLEOTIDE SEQUENCE</scope>
    <source>
        <strain evidence="1">GSE-NOS-MK-12-04C</strain>
    </source>
</reference>
<comment type="caution">
    <text evidence="1">The sequence shown here is derived from an EMBL/GenBank/DDBJ whole genome shotgun (WGS) entry which is preliminary data.</text>
</comment>
<evidence type="ECO:0000313" key="1">
    <source>
        <dbReference type="EMBL" id="MBW4668100.1"/>
    </source>
</evidence>
<evidence type="ECO:0000313" key="2">
    <source>
        <dbReference type="Proteomes" id="UP000729701"/>
    </source>
</evidence>
<dbReference type="EMBL" id="JAHHGZ010000010">
    <property type="protein sequence ID" value="MBW4668100.1"/>
    <property type="molecule type" value="Genomic_DNA"/>
</dbReference>
<dbReference type="AlphaFoldDB" id="A0A951UUP5"/>
<organism evidence="1 2">
    <name type="scientific">Cyanomargarita calcarea GSE-NOS-MK-12-04C</name>
    <dbReference type="NCBI Taxonomy" id="2839659"/>
    <lineage>
        <taxon>Bacteria</taxon>
        <taxon>Bacillati</taxon>
        <taxon>Cyanobacteriota</taxon>
        <taxon>Cyanophyceae</taxon>
        <taxon>Nostocales</taxon>
        <taxon>Cyanomargaritaceae</taxon>
        <taxon>Cyanomargarita</taxon>
    </lineage>
</organism>
<accession>A0A951UUP5</accession>